<keyword evidence="3" id="KW-0804">Transcription</keyword>
<dbReference type="Proteomes" id="UP000247772">
    <property type="component" value="Unassembled WGS sequence"/>
</dbReference>
<name>A0A2V4SZJ3_9BURK</name>
<dbReference type="InterPro" id="IPR009057">
    <property type="entry name" value="Homeodomain-like_sf"/>
</dbReference>
<keyword evidence="2 5" id="KW-0238">DNA-binding</keyword>
<dbReference type="PROSITE" id="PS01124">
    <property type="entry name" value="HTH_ARAC_FAMILY_2"/>
    <property type="match status" value="1"/>
</dbReference>
<dbReference type="AlphaFoldDB" id="A0A2V4SZJ3"/>
<reference evidence="5 6" key="1">
    <citation type="submission" date="2018-06" db="EMBL/GenBank/DDBJ databases">
        <title>Genomic Encyclopedia of Type Strains, Phase IV (KMG-V): Genome sequencing to study the core and pangenomes of soil and plant-associated prokaryotes.</title>
        <authorList>
            <person name="Whitman W."/>
        </authorList>
    </citation>
    <scope>NUCLEOTIDE SEQUENCE [LARGE SCALE GENOMIC DNA]</scope>
    <source>
        <strain evidence="5 6">SRCL-318</strain>
    </source>
</reference>
<dbReference type="Pfam" id="PF12833">
    <property type="entry name" value="HTH_18"/>
    <property type="match status" value="1"/>
</dbReference>
<evidence type="ECO:0000256" key="3">
    <source>
        <dbReference type="ARBA" id="ARBA00023163"/>
    </source>
</evidence>
<accession>A0A2V4SZJ3</accession>
<dbReference type="EMBL" id="QJSQ01000036">
    <property type="protein sequence ID" value="PYE14842.1"/>
    <property type="molecule type" value="Genomic_DNA"/>
</dbReference>
<dbReference type="InterPro" id="IPR018060">
    <property type="entry name" value="HTH_AraC"/>
</dbReference>
<feature type="domain" description="HTH araC/xylS-type" evidence="4">
    <location>
        <begin position="210"/>
        <end position="308"/>
    </location>
</feature>
<dbReference type="SUPFAM" id="SSF46689">
    <property type="entry name" value="Homeodomain-like"/>
    <property type="match status" value="2"/>
</dbReference>
<dbReference type="InterPro" id="IPR050204">
    <property type="entry name" value="AraC_XylS_family_regulators"/>
</dbReference>
<evidence type="ECO:0000313" key="6">
    <source>
        <dbReference type="Proteomes" id="UP000247772"/>
    </source>
</evidence>
<protein>
    <submittedName>
        <fullName evidence="5">AraC-like DNA-binding protein</fullName>
    </submittedName>
</protein>
<dbReference type="OrthoDB" id="9809338at2"/>
<dbReference type="GO" id="GO:0043565">
    <property type="term" value="F:sequence-specific DNA binding"/>
    <property type="evidence" value="ECO:0007669"/>
    <property type="project" value="InterPro"/>
</dbReference>
<evidence type="ECO:0000256" key="2">
    <source>
        <dbReference type="ARBA" id="ARBA00023125"/>
    </source>
</evidence>
<gene>
    <name evidence="5" type="ORF">C7410_13613</name>
</gene>
<keyword evidence="1" id="KW-0805">Transcription regulation</keyword>
<organism evidence="5 6">
    <name type="scientific">Paraburkholderia silvatlantica</name>
    <dbReference type="NCBI Taxonomy" id="321895"/>
    <lineage>
        <taxon>Bacteria</taxon>
        <taxon>Pseudomonadati</taxon>
        <taxon>Pseudomonadota</taxon>
        <taxon>Betaproteobacteria</taxon>
        <taxon>Burkholderiales</taxon>
        <taxon>Burkholderiaceae</taxon>
        <taxon>Paraburkholderia</taxon>
    </lineage>
</organism>
<dbReference type="GO" id="GO:0003700">
    <property type="term" value="F:DNA-binding transcription factor activity"/>
    <property type="evidence" value="ECO:0007669"/>
    <property type="project" value="InterPro"/>
</dbReference>
<dbReference type="PANTHER" id="PTHR46796">
    <property type="entry name" value="HTH-TYPE TRANSCRIPTIONAL ACTIVATOR RHAS-RELATED"/>
    <property type="match status" value="1"/>
</dbReference>
<evidence type="ECO:0000313" key="5">
    <source>
        <dbReference type="EMBL" id="PYE14842.1"/>
    </source>
</evidence>
<dbReference type="PANTHER" id="PTHR46796:SF14">
    <property type="entry name" value="TRANSCRIPTIONAL REGULATORY PROTEIN"/>
    <property type="match status" value="1"/>
</dbReference>
<dbReference type="SMART" id="SM00342">
    <property type="entry name" value="HTH_ARAC"/>
    <property type="match status" value="1"/>
</dbReference>
<sequence length="312" mass="35349">MNERSPVDLDLPSLEATIARQFNLLEAPTVRAGIVSQGPPISFSRLTNDRPQPGRSLAPRPEEAFVFQIPLIMCPDSDVRYSGGRLNEPTSCIPGHSYLFDLRTGPTRRLDFPFDNIRLYLSQSTLEEFAYQKGRRRIGGVMQRGFGASDPVLFRLSQTLQTVLEQSETVGSLLVDYIALAFCEHVVMRYSDANTPNRVRRAGLAPWQMRRVNEFFEAHLHGNPSILDLAGQCGLSSSYFSEAFKQTTGLTPHQWLLKQRIERAKTQLRETDASLATIASNCGFFDQSHFSRVFSRLEGCGPRDWRLHNRRR</sequence>
<evidence type="ECO:0000256" key="1">
    <source>
        <dbReference type="ARBA" id="ARBA00023015"/>
    </source>
</evidence>
<comment type="caution">
    <text evidence="5">The sequence shown here is derived from an EMBL/GenBank/DDBJ whole genome shotgun (WGS) entry which is preliminary data.</text>
</comment>
<evidence type="ECO:0000259" key="4">
    <source>
        <dbReference type="PROSITE" id="PS01124"/>
    </source>
</evidence>
<proteinExistence type="predicted"/>
<dbReference type="Gene3D" id="1.10.10.60">
    <property type="entry name" value="Homeodomain-like"/>
    <property type="match status" value="2"/>
</dbReference>